<dbReference type="NCBIfam" id="NF033546">
    <property type="entry name" value="transpos_IS21"/>
    <property type="match status" value="1"/>
</dbReference>
<accession>A0A3A3G2E0</accession>
<dbReference type="InterPro" id="IPR012337">
    <property type="entry name" value="RNaseH-like_sf"/>
</dbReference>
<protein>
    <submittedName>
        <fullName evidence="4">IS21 family transposase</fullName>
    </submittedName>
</protein>
<sequence>MPVPRINMRKIKDVLRLKLDAKLSHQQIAAALGISKGVVTKYVGLAAAAGLDWSVVQDADEAALERRLLVAPERPRDHVQPDYGRLHQELRRKGMTLMLLWEEYRADHADAHTYAYSQFCENYRRFARQLKRSMRQVHRAGEKLFIDYAGPTIGLSDGSRAHIFVAALGASSYTYACATPRETMADWIESTARALNFFGGVPQLIVPDNPKAMIADANRYEPRSNDTVLDFARHYGTSILPARPRHPQDKAKAESAVQIVERWIMARLRHQQFASVHEVNAAMAPLLARLNDKPFQKLPGSRASAFAELDAPALLPLPLQRYEMAHFKTVRVHIDYHVEVERHRYSVPHALVGQVLEARITAAVVEILHRGQRVASHARNPRQGGFTTFAAHMPAAHRAHMEWTPQRLIHWGQSIGPATAEAVTRLMAENKHPEHGYRACLGLLSLAKRYGKPRLESACTLALQLGACRYRHVRDILANHRDQGKPAAAGDWVSPDHAHVRGPDYYQ</sequence>
<proteinExistence type="inferred from homology"/>
<dbReference type="RefSeq" id="WP_119785506.1">
    <property type="nucleotide sequence ID" value="NZ_QYUQ01000002.1"/>
</dbReference>
<dbReference type="PROSITE" id="PS50994">
    <property type="entry name" value="INTEGRASE"/>
    <property type="match status" value="1"/>
</dbReference>
<comment type="similarity">
    <text evidence="1">Belongs to the transposase IS21/IS408/IS1162 family.</text>
</comment>
<dbReference type="GO" id="GO:0015074">
    <property type="term" value="P:DNA integration"/>
    <property type="evidence" value="ECO:0007669"/>
    <property type="project" value="InterPro"/>
</dbReference>
<dbReference type="PANTHER" id="PTHR35004">
    <property type="entry name" value="TRANSPOSASE RV3428C-RELATED"/>
    <property type="match status" value="1"/>
</dbReference>
<dbReference type="PANTHER" id="PTHR35004:SF8">
    <property type="entry name" value="TRANSPOSASE RV3428C-RELATED"/>
    <property type="match status" value="1"/>
</dbReference>
<dbReference type="Proteomes" id="UP000266327">
    <property type="component" value="Unassembled WGS sequence"/>
</dbReference>
<organism evidence="4 5">
    <name type="scientific">Noviherbaspirillum sedimenti</name>
    <dbReference type="NCBI Taxonomy" id="2320865"/>
    <lineage>
        <taxon>Bacteria</taxon>
        <taxon>Pseudomonadati</taxon>
        <taxon>Pseudomonadota</taxon>
        <taxon>Betaproteobacteria</taxon>
        <taxon>Burkholderiales</taxon>
        <taxon>Oxalobacteraceae</taxon>
        <taxon>Noviherbaspirillum</taxon>
    </lineage>
</organism>
<dbReference type="Pfam" id="PF22483">
    <property type="entry name" value="Mu-transpos_C_2"/>
    <property type="match status" value="1"/>
</dbReference>
<dbReference type="InterPro" id="IPR001584">
    <property type="entry name" value="Integrase_cat-core"/>
</dbReference>
<evidence type="ECO:0000256" key="1">
    <source>
        <dbReference type="ARBA" id="ARBA00009277"/>
    </source>
</evidence>
<dbReference type="AlphaFoldDB" id="A0A3A3G2E0"/>
<evidence type="ECO:0000259" key="3">
    <source>
        <dbReference type="PROSITE" id="PS50994"/>
    </source>
</evidence>
<evidence type="ECO:0000259" key="2">
    <source>
        <dbReference type="PROSITE" id="PS50532"/>
    </source>
</evidence>
<dbReference type="Pfam" id="PF00665">
    <property type="entry name" value="rve"/>
    <property type="match status" value="1"/>
</dbReference>
<evidence type="ECO:0000313" key="5">
    <source>
        <dbReference type="Proteomes" id="UP000266327"/>
    </source>
</evidence>
<feature type="domain" description="Integrase catalytic" evidence="3">
    <location>
        <begin position="132"/>
        <end position="326"/>
    </location>
</feature>
<name>A0A3A3G2E0_9BURK</name>
<gene>
    <name evidence="4" type="ORF">D3878_11015</name>
</gene>
<dbReference type="PROSITE" id="PS50532">
    <property type="entry name" value="HTH_IS408"/>
    <property type="match status" value="1"/>
</dbReference>
<dbReference type="SUPFAM" id="SSF53098">
    <property type="entry name" value="Ribonuclease H-like"/>
    <property type="match status" value="1"/>
</dbReference>
<reference evidence="5" key="1">
    <citation type="submission" date="2018-09" db="EMBL/GenBank/DDBJ databases">
        <authorList>
            <person name="Zhu H."/>
        </authorList>
    </citation>
    <scope>NUCLEOTIDE SEQUENCE [LARGE SCALE GENOMIC DNA]</scope>
    <source>
        <strain evidence="5">K1S02-23</strain>
    </source>
</reference>
<evidence type="ECO:0000313" key="4">
    <source>
        <dbReference type="EMBL" id="RJG02044.1"/>
    </source>
</evidence>
<dbReference type="InterPro" id="IPR054353">
    <property type="entry name" value="IstA-like_C"/>
</dbReference>
<dbReference type="EMBL" id="QYUQ01000002">
    <property type="protein sequence ID" value="RJG02044.1"/>
    <property type="molecule type" value="Genomic_DNA"/>
</dbReference>
<dbReference type="OrthoDB" id="3542865at2"/>
<keyword evidence="5" id="KW-1185">Reference proteome</keyword>
<feature type="domain" description="HTH IS408-type" evidence="2">
    <location>
        <begin position="11"/>
        <end position="90"/>
    </location>
</feature>
<dbReference type="InterPro" id="IPR017895">
    <property type="entry name" value="HTH_IS408/IS1162_type"/>
</dbReference>
<dbReference type="InterPro" id="IPR036397">
    <property type="entry name" value="RNaseH_sf"/>
</dbReference>
<dbReference type="GO" id="GO:0003676">
    <property type="term" value="F:nucleic acid binding"/>
    <property type="evidence" value="ECO:0007669"/>
    <property type="project" value="InterPro"/>
</dbReference>
<dbReference type="Gene3D" id="3.30.420.10">
    <property type="entry name" value="Ribonuclease H-like superfamily/Ribonuclease H"/>
    <property type="match status" value="1"/>
</dbReference>
<comment type="caution">
    <text evidence="4">The sequence shown here is derived from an EMBL/GenBank/DDBJ whole genome shotgun (WGS) entry which is preliminary data.</text>
</comment>